<name>E5EPP4_9CAUD</name>
<proteinExistence type="predicted"/>
<protein>
    <submittedName>
        <fullName evidence="1">Uncharacterized protein 45.2</fullName>
    </submittedName>
</protein>
<organism evidence="1 2">
    <name type="scientific">Acinetobacter phage Acj9</name>
    <dbReference type="NCBI Taxonomy" id="760939"/>
    <lineage>
        <taxon>Viruses</taxon>
        <taxon>Duplodnaviria</taxon>
        <taxon>Heunggongvirae</taxon>
        <taxon>Uroviricota</taxon>
        <taxon>Caudoviricetes</taxon>
        <taxon>Pantevenvirales</taxon>
        <taxon>Straboviridae</taxon>
        <taxon>Twarogvirinae</taxon>
        <taxon>Acajnonavirus</taxon>
        <taxon>Acajnonavirus acj9</taxon>
    </lineage>
</organism>
<evidence type="ECO:0000313" key="1">
    <source>
        <dbReference type="EMBL" id="ADG60010.1"/>
    </source>
</evidence>
<dbReference type="KEGG" id="vg:9926544"/>
<dbReference type="GeneID" id="9926544"/>
<dbReference type="OrthoDB" id="23113at10239"/>
<dbReference type="InterPro" id="IPR035342">
    <property type="entry name" value="Gp45.2"/>
</dbReference>
<accession>E5EPP4</accession>
<dbReference type="Proteomes" id="UP000008731">
    <property type="component" value="Segment"/>
</dbReference>
<reference evidence="1 2" key="1">
    <citation type="journal article" date="2010" name="Virol. J.">
        <title>Genomes of the T4-related bacteriophages as windows on microbial genome evolution.</title>
        <authorList>
            <person name="Petrov V.M."/>
            <person name="Ratnayaka S."/>
            <person name="Nolan J.M."/>
            <person name="Miller E.S."/>
            <person name="Karam J.D."/>
        </authorList>
    </citation>
    <scope>NUCLEOTIDE SEQUENCE [LARGE SCALE GENOMIC DNA]</scope>
</reference>
<dbReference type="Pfam" id="PF17470">
    <property type="entry name" value="Gp45_2"/>
    <property type="match status" value="1"/>
</dbReference>
<dbReference type="RefSeq" id="YP_004010247.1">
    <property type="nucleotide sequence ID" value="NC_014663.1"/>
</dbReference>
<dbReference type="EMBL" id="HM004124">
    <property type="protein sequence ID" value="ADG60010.1"/>
    <property type="molecule type" value="Genomic_DNA"/>
</dbReference>
<keyword evidence="2" id="KW-1185">Reference proteome</keyword>
<evidence type="ECO:0000313" key="2">
    <source>
        <dbReference type="Proteomes" id="UP000008731"/>
    </source>
</evidence>
<sequence>MDLILNELEAFPEIESFILLNMLTNEERRVTNADLIRAFPDEETRLKIKGGRHKVWYLYEASPAFQQLV</sequence>
<gene>
    <name evidence="1" type="primary">45.2</name>
    <name evidence="1" type="ORF">Acj9p110</name>
</gene>